<sequence>MLNINKLIDIYEDNSYVPGDYKNSQLQRSFMELPIIDIIDLIKLDFYPQCLPKKLYPAISASCVDKIYLFNPKYIQLQDLFLVIDLFDDLSKYKNIILYYKYEILKSNNYSIINKCKDIIGIYETDNENILIEDISDKELMDKMIEFPNFMKLVYKKRVLSIRILKEMYYKHRILPINKGITFVKEDDICFFVDSLESADSDEDTLYLILECNDKILDSEEVKDVVMRKICKGQNIDVLGYYVKNYFLDHTKLGIYYNIFFAERDIVSEYGLKDDSLAIICKYIDKYSKSIRSIAKLLINNSNYSLLATIIDRVPDDMHNENLYMNIIRHVTDKKPKIKNLKSDFFSECLMVMCYLRGYEDIVDFLNGLDVESMIKNRVNPFNDYVFTTDWFNKNTELLKLYISFYFLDPTMMRKLLFEYPLSEESTRIALENIKKAYSFLSIQDNYINFSINFDIIELPRVFNIPIKKIADLKEFNNTIPFISNKSYNFKIASQLLKYNVLKSVKVGNLCYYHKKNLYYLCFNTYKETSLPPGVKSDSVRLIDQIGDIGRLFRHGFISFNDYHFGNWLPPLYSSKLLDYFQYNGPDYILSWSIDNIDVKSFVRYKDLPIFFSKKYTTSYLPDKKTLLYSCIYSCVLLYILVGSVIYTEQENIYYFISNIINSFLKGIGIDTDFNPELQDVVKEIIIIRNLPEGKRKLSLVKPVNLLDLCKRVCVFVSNNG</sequence>
<proteinExistence type="predicted"/>
<dbReference type="EMBL" id="OQ865376">
    <property type="protein sequence ID" value="WHV01242.1"/>
    <property type="molecule type" value="Genomic_DNA"/>
</dbReference>
<organism evidence="2">
    <name type="scientific">Condorpox virus</name>
    <dbReference type="NCBI Taxonomy" id="3049970"/>
    <lineage>
        <taxon>Viruses</taxon>
        <taxon>Varidnaviria</taxon>
        <taxon>Bamfordvirae</taxon>
        <taxon>Nucleocytoviricota</taxon>
        <taxon>Pokkesviricetes</taxon>
        <taxon>Chitovirales</taxon>
        <taxon>Poxviridae</taxon>
        <taxon>Chordopoxvirinae</taxon>
        <taxon>Avipoxvirus</taxon>
    </lineage>
</organism>
<accession>A0AAT9UNQ5</accession>
<dbReference type="Pfam" id="PF04497">
    <property type="entry name" value="Pox_E2-like"/>
    <property type="match status" value="1"/>
</dbReference>
<keyword evidence="1" id="KW-1133">Transmembrane helix</keyword>
<protein>
    <submittedName>
        <fullName evidence="2">Uncharacterized protein</fullName>
    </submittedName>
</protein>
<dbReference type="PIRSF" id="PIRSF015692">
    <property type="entry name" value="VAC_E2L"/>
    <property type="match status" value="1"/>
</dbReference>
<dbReference type="InterPro" id="IPR007585">
    <property type="entry name" value="Poxvirus_E2"/>
</dbReference>
<evidence type="ECO:0000313" key="2">
    <source>
        <dbReference type="EMBL" id="WHV01242.1"/>
    </source>
</evidence>
<keyword evidence="1" id="KW-0812">Transmembrane</keyword>
<gene>
    <name evidence="2" type="ORF">CDPV99-126</name>
</gene>
<reference evidence="2" key="1">
    <citation type="submission" date="2023-04" db="EMBL/GenBank/DDBJ databases">
        <title>Genomic characterization of avipoxvirus isolates from Andean condor (Vultur gryphus).</title>
        <authorList>
            <person name="Butt S.L."/>
            <person name="Do Nascimento G.M."/>
            <person name="Tripathy D.N."/>
            <person name="Diel D.G."/>
        </authorList>
    </citation>
    <scope>NUCLEOTIDE SEQUENCE</scope>
    <source>
        <strain evidence="2">CDPV99</strain>
    </source>
</reference>
<dbReference type="InterPro" id="IPR021155">
    <property type="entry name" value="Poxvirus_E2/O1"/>
</dbReference>
<name>A0AAT9UNQ5_9POXV</name>
<keyword evidence="1" id="KW-0472">Membrane</keyword>
<evidence type="ECO:0000256" key="1">
    <source>
        <dbReference type="SAM" id="Phobius"/>
    </source>
</evidence>
<feature type="transmembrane region" description="Helical" evidence="1">
    <location>
        <begin position="627"/>
        <end position="647"/>
    </location>
</feature>